<evidence type="ECO:0000313" key="2">
    <source>
        <dbReference type="EMBL" id="GFQ00747.1"/>
    </source>
</evidence>
<protein>
    <recommendedName>
        <fullName evidence="1">Subtilisin-like protease fibronectin type-III domain-containing protein</fullName>
    </recommendedName>
</protein>
<dbReference type="AlphaFoldDB" id="A0A830CN52"/>
<comment type="caution">
    <text evidence="2">The sequence shown here is derived from an EMBL/GenBank/DDBJ whole genome shotgun (WGS) entry which is preliminary data.</text>
</comment>
<dbReference type="OrthoDB" id="206201at2759"/>
<dbReference type="Gene3D" id="2.60.40.2310">
    <property type="match status" value="1"/>
</dbReference>
<sequence>MGEELSYNVTFKAIKGDMPTTTSAAFGSLEWVSGKYSVRSPLHILLRGALDEQVKLPFPDPSILPGG</sequence>
<feature type="domain" description="Subtilisin-like protease fibronectin type-III" evidence="1">
    <location>
        <begin position="2"/>
        <end position="43"/>
    </location>
</feature>
<proteinExistence type="predicted"/>
<dbReference type="EMBL" id="BMAC01000642">
    <property type="protein sequence ID" value="GFQ00747.1"/>
    <property type="molecule type" value="Genomic_DNA"/>
</dbReference>
<gene>
    <name evidence="2" type="ORF">PHJA_002218600</name>
</gene>
<accession>A0A830CN52</accession>
<dbReference type="Proteomes" id="UP000653305">
    <property type="component" value="Unassembled WGS sequence"/>
</dbReference>
<evidence type="ECO:0000313" key="3">
    <source>
        <dbReference type="Proteomes" id="UP000653305"/>
    </source>
</evidence>
<dbReference type="InterPro" id="IPR041469">
    <property type="entry name" value="Subtilisin-like_FN3"/>
</dbReference>
<reference evidence="2" key="1">
    <citation type="submission" date="2020-07" db="EMBL/GenBank/DDBJ databases">
        <title>Ethylene signaling mediates host invasion by parasitic plants.</title>
        <authorList>
            <person name="Yoshida S."/>
        </authorList>
    </citation>
    <scope>NUCLEOTIDE SEQUENCE</scope>
    <source>
        <strain evidence="2">Okayama</strain>
    </source>
</reference>
<organism evidence="2 3">
    <name type="scientific">Phtheirospermum japonicum</name>
    <dbReference type="NCBI Taxonomy" id="374723"/>
    <lineage>
        <taxon>Eukaryota</taxon>
        <taxon>Viridiplantae</taxon>
        <taxon>Streptophyta</taxon>
        <taxon>Embryophyta</taxon>
        <taxon>Tracheophyta</taxon>
        <taxon>Spermatophyta</taxon>
        <taxon>Magnoliopsida</taxon>
        <taxon>eudicotyledons</taxon>
        <taxon>Gunneridae</taxon>
        <taxon>Pentapetalae</taxon>
        <taxon>asterids</taxon>
        <taxon>lamiids</taxon>
        <taxon>Lamiales</taxon>
        <taxon>Orobanchaceae</taxon>
        <taxon>Orobanchaceae incertae sedis</taxon>
        <taxon>Phtheirospermum</taxon>
    </lineage>
</organism>
<evidence type="ECO:0000259" key="1">
    <source>
        <dbReference type="Pfam" id="PF17766"/>
    </source>
</evidence>
<keyword evidence="3" id="KW-1185">Reference proteome</keyword>
<dbReference type="Pfam" id="PF17766">
    <property type="entry name" value="fn3_6"/>
    <property type="match status" value="1"/>
</dbReference>
<name>A0A830CN52_9LAMI</name>